<gene>
    <name evidence="5" type="ORF">MAXJ12_14298</name>
</gene>
<dbReference type="PANTHER" id="PTHR33154">
    <property type="entry name" value="TRANSCRIPTIONAL REGULATOR, ARSR FAMILY"/>
    <property type="match status" value="1"/>
</dbReference>
<dbReference type="InterPro" id="IPR001845">
    <property type="entry name" value="HTH_ArsR_DNA-bd_dom"/>
</dbReference>
<keyword evidence="1" id="KW-0805">Transcription regulation</keyword>
<dbReference type="SMART" id="SM00418">
    <property type="entry name" value="HTH_ARSR"/>
    <property type="match status" value="1"/>
</dbReference>
<dbReference type="InterPro" id="IPR011991">
    <property type="entry name" value="ArsR-like_HTH"/>
</dbReference>
<dbReference type="CDD" id="cd08891">
    <property type="entry name" value="SRPBCC_CalC"/>
    <property type="match status" value="1"/>
</dbReference>
<dbReference type="Gene3D" id="1.10.10.10">
    <property type="entry name" value="Winged helix-like DNA-binding domain superfamily/Winged helix DNA-binding domain"/>
    <property type="match status" value="1"/>
</dbReference>
<dbReference type="AlphaFoldDB" id="H0HRS4"/>
<dbReference type="CDD" id="cd00090">
    <property type="entry name" value="HTH_ARSR"/>
    <property type="match status" value="1"/>
</dbReference>
<dbReference type="PANTHER" id="PTHR33154:SF33">
    <property type="entry name" value="TRANSCRIPTIONAL REPRESSOR SDPR"/>
    <property type="match status" value="1"/>
</dbReference>
<dbReference type="PROSITE" id="PS50987">
    <property type="entry name" value="HTH_ARSR_2"/>
    <property type="match status" value="1"/>
</dbReference>
<dbReference type="Proteomes" id="UP000003250">
    <property type="component" value="Unassembled WGS sequence"/>
</dbReference>
<keyword evidence="2" id="KW-0238">DNA-binding</keyword>
<accession>H0HRS4</accession>
<reference evidence="5 6" key="1">
    <citation type="journal article" date="2012" name="J. Bacteriol.">
        <title>Draft Genome Sequence of Mesorhizobium alhagi CCNWXJ12-2T, a Novel Salt-Resistant Species Isolated from the Desert of Northwestern China.</title>
        <authorList>
            <person name="Zhou M."/>
            <person name="Chen W."/>
            <person name="Chen H."/>
            <person name="Wei G."/>
        </authorList>
    </citation>
    <scope>NUCLEOTIDE SEQUENCE [LARGE SCALE GENOMIC DNA]</scope>
    <source>
        <strain evidence="5 6">CCNWXJ12-2</strain>
    </source>
</reference>
<dbReference type="NCBIfam" id="NF033788">
    <property type="entry name" value="HTH_metalloreg"/>
    <property type="match status" value="1"/>
</dbReference>
<sequence length="270" mass="30541">MMTTYATNGWAALSDPTRRAIFERVIEHPSAVGELALGLPVSRPAVSQHLKVLKDAGLVIDKRAGKQRIYQVDPDGLAALRAELDRFWSKTLAAYKTVVEQPTKGDPMSIQAADTSVLNSIVVEAPISRAFKVFTEDFGSFKPPEHNLLKVDIAETVFEPKVGGFLYDRGVDGSVCRWARVLAYEPPSRLLLSWDISPRWQIEEDPRKTSEWEVRFIAETPERTRVEIEHRNLDRHGEGWQSVRDGVAADQGWPLYLLRYADRMARERQG</sequence>
<proteinExistence type="predicted"/>
<protein>
    <recommendedName>
        <fullName evidence="4">HTH arsR-type domain-containing protein</fullName>
    </recommendedName>
</protein>
<dbReference type="PATRIC" id="fig|1107882.3.peg.2790"/>
<keyword evidence="3" id="KW-0804">Transcription</keyword>
<organism evidence="5 6">
    <name type="scientific">Mesorhizobium alhagi CCNWXJ12-2</name>
    <dbReference type="NCBI Taxonomy" id="1107882"/>
    <lineage>
        <taxon>Bacteria</taxon>
        <taxon>Pseudomonadati</taxon>
        <taxon>Pseudomonadota</taxon>
        <taxon>Alphaproteobacteria</taxon>
        <taxon>Hyphomicrobiales</taxon>
        <taxon>Phyllobacteriaceae</taxon>
        <taxon>Allomesorhizobium</taxon>
    </lineage>
</organism>
<dbReference type="GO" id="GO:0003700">
    <property type="term" value="F:DNA-binding transcription factor activity"/>
    <property type="evidence" value="ECO:0007669"/>
    <property type="project" value="InterPro"/>
</dbReference>
<dbReference type="InterPro" id="IPR036390">
    <property type="entry name" value="WH_DNA-bd_sf"/>
</dbReference>
<dbReference type="GO" id="GO:0003677">
    <property type="term" value="F:DNA binding"/>
    <property type="evidence" value="ECO:0007669"/>
    <property type="project" value="UniProtKB-KW"/>
</dbReference>
<evidence type="ECO:0000256" key="3">
    <source>
        <dbReference type="ARBA" id="ARBA00023163"/>
    </source>
</evidence>
<feature type="domain" description="HTH arsR-type" evidence="4">
    <location>
        <begin position="1"/>
        <end position="92"/>
    </location>
</feature>
<evidence type="ECO:0000313" key="5">
    <source>
        <dbReference type="EMBL" id="EHK56587.1"/>
    </source>
</evidence>
<dbReference type="EMBL" id="AHAM01000115">
    <property type="protein sequence ID" value="EHK56587.1"/>
    <property type="molecule type" value="Genomic_DNA"/>
</dbReference>
<evidence type="ECO:0000259" key="4">
    <source>
        <dbReference type="PROSITE" id="PS50987"/>
    </source>
</evidence>
<dbReference type="Pfam" id="PF12840">
    <property type="entry name" value="HTH_20"/>
    <property type="match status" value="1"/>
</dbReference>
<dbReference type="InterPro" id="IPR023393">
    <property type="entry name" value="START-like_dom_sf"/>
</dbReference>
<dbReference type="PRINTS" id="PR00778">
    <property type="entry name" value="HTHARSR"/>
</dbReference>
<evidence type="ECO:0000256" key="2">
    <source>
        <dbReference type="ARBA" id="ARBA00023125"/>
    </source>
</evidence>
<dbReference type="Gene3D" id="3.30.530.20">
    <property type="match status" value="1"/>
</dbReference>
<dbReference type="SUPFAM" id="SSF55961">
    <property type="entry name" value="Bet v1-like"/>
    <property type="match status" value="1"/>
</dbReference>
<dbReference type="SUPFAM" id="SSF46785">
    <property type="entry name" value="Winged helix' DNA-binding domain"/>
    <property type="match status" value="1"/>
</dbReference>
<evidence type="ECO:0000256" key="1">
    <source>
        <dbReference type="ARBA" id="ARBA00023015"/>
    </source>
</evidence>
<dbReference type="InterPro" id="IPR051081">
    <property type="entry name" value="HTH_MetalResp_TranReg"/>
</dbReference>
<dbReference type="InterPro" id="IPR036388">
    <property type="entry name" value="WH-like_DNA-bd_sf"/>
</dbReference>
<keyword evidence="6" id="KW-1185">Reference proteome</keyword>
<name>H0HRS4_9HYPH</name>
<evidence type="ECO:0000313" key="6">
    <source>
        <dbReference type="Proteomes" id="UP000003250"/>
    </source>
</evidence>